<dbReference type="SUPFAM" id="SSF54690">
    <property type="entry name" value="Molybdopterin synthase subunit MoaE"/>
    <property type="match status" value="1"/>
</dbReference>
<dbReference type="InterPro" id="IPR036563">
    <property type="entry name" value="MoaE_sf"/>
</dbReference>
<proteinExistence type="predicted"/>
<evidence type="ECO:0000313" key="1">
    <source>
        <dbReference type="EMBL" id="EQD43170.1"/>
    </source>
</evidence>
<sequence>VWSEHRDEAFKASRYIIDEIKESVPIWKKDILSDGASKWHESN</sequence>
<dbReference type="Pfam" id="PF02391">
    <property type="entry name" value="MoaE"/>
    <property type="match status" value="1"/>
</dbReference>
<accession>T1AM91</accession>
<organism evidence="1">
    <name type="scientific">mine drainage metagenome</name>
    <dbReference type="NCBI Taxonomy" id="410659"/>
    <lineage>
        <taxon>unclassified sequences</taxon>
        <taxon>metagenomes</taxon>
        <taxon>ecological metagenomes</taxon>
    </lineage>
</organism>
<dbReference type="GO" id="GO:0006777">
    <property type="term" value="P:Mo-molybdopterin cofactor biosynthetic process"/>
    <property type="evidence" value="ECO:0007669"/>
    <property type="project" value="InterPro"/>
</dbReference>
<reference evidence="1" key="2">
    <citation type="journal article" date="2014" name="ISME J.">
        <title>Microbial stratification in low pH oxic and suboxic macroscopic growths along an acid mine drainage.</title>
        <authorList>
            <person name="Mendez-Garcia C."/>
            <person name="Mesa V."/>
            <person name="Sprenger R.R."/>
            <person name="Richter M."/>
            <person name="Diez M.S."/>
            <person name="Solano J."/>
            <person name="Bargiela R."/>
            <person name="Golyshina O.V."/>
            <person name="Manteca A."/>
            <person name="Ramos J.L."/>
            <person name="Gallego J.R."/>
            <person name="Llorente I."/>
            <person name="Martins Dos Santos V.A."/>
            <person name="Jensen O.N."/>
            <person name="Pelaez A.I."/>
            <person name="Sanchez J."/>
            <person name="Ferrer M."/>
        </authorList>
    </citation>
    <scope>NUCLEOTIDE SEQUENCE</scope>
</reference>
<dbReference type="InterPro" id="IPR003448">
    <property type="entry name" value="Mopterin_biosynth_MoaE"/>
</dbReference>
<protein>
    <submittedName>
        <fullName evidence="1">Molybdopterin-converting factor subunit 2</fullName>
    </submittedName>
</protein>
<name>T1AM91_9ZZZZ</name>
<gene>
    <name evidence="1" type="ORF">B1B_13933</name>
</gene>
<feature type="non-terminal residue" evidence="1">
    <location>
        <position position="1"/>
    </location>
</feature>
<comment type="caution">
    <text evidence="1">The sequence shown here is derived from an EMBL/GenBank/DDBJ whole genome shotgun (WGS) entry which is preliminary data.</text>
</comment>
<dbReference type="EMBL" id="AUZY01009183">
    <property type="protein sequence ID" value="EQD43170.1"/>
    <property type="molecule type" value="Genomic_DNA"/>
</dbReference>
<dbReference type="AlphaFoldDB" id="T1AM91"/>
<dbReference type="Gene3D" id="3.90.1170.40">
    <property type="entry name" value="Molybdopterin biosynthesis MoaE subunit"/>
    <property type="match status" value="1"/>
</dbReference>
<reference evidence="1" key="1">
    <citation type="submission" date="2013-08" db="EMBL/GenBank/DDBJ databases">
        <authorList>
            <person name="Mendez C."/>
            <person name="Richter M."/>
            <person name="Ferrer M."/>
            <person name="Sanchez J."/>
        </authorList>
    </citation>
    <scope>NUCLEOTIDE SEQUENCE</scope>
</reference>